<sequence length="293" mass="34837">MLFNILYILYIYIKLHINIIYLNILYFNINNVKCANQIHLNNNVIVTLLNNDNNFTIKYNIVEIDPLNEIINTNINNWYYFYITDYNHNRLFTVNRSFILGENSIVLYNNKKYKIYNTNDNINDILVVPLSSYRIINNSDNIKSNNTKYNDLCCIGSNSYILFDNLRIHNLLFLPKYPTEIKYSTEVEMCNLYNKPTNYYDNFDIIKKFIMGNIFNKTNKKISKYYRRLLIGHSKCFRLFVINTEKFKEFISDKNYSIGKCYESSTQAEFLEENPQILLTDCTLVEIGNSSKM</sequence>
<keyword evidence="1" id="KW-0812">Transmembrane</keyword>
<keyword evidence="1" id="KW-0472">Membrane</keyword>
<protein>
    <submittedName>
        <fullName evidence="2">Uncharacterized protein</fullName>
    </submittedName>
</protein>
<name>A0A1W0E3Z4_9MICR</name>
<reference evidence="2 3" key="1">
    <citation type="journal article" date="2017" name="Environ. Microbiol.">
        <title>Decay of the glycolytic pathway and adaptation to intranuclear parasitism within Enterocytozoonidae microsporidia.</title>
        <authorList>
            <person name="Wiredu Boakye D."/>
            <person name="Jaroenlak P."/>
            <person name="Prachumwat A."/>
            <person name="Williams T.A."/>
            <person name="Bateman K.S."/>
            <person name="Itsathitphaisarn O."/>
            <person name="Sritunyalucksana K."/>
            <person name="Paszkiewicz K.H."/>
            <person name="Moore K.A."/>
            <person name="Stentiford G.D."/>
            <person name="Williams B.A."/>
        </authorList>
    </citation>
    <scope>NUCLEOTIDE SEQUENCE [LARGE SCALE GENOMIC DNA]</scope>
    <source>
        <strain evidence="2 3">TH1</strain>
    </source>
</reference>
<dbReference type="Proteomes" id="UP000192758">
    <property type="component" value="Unassembled WGS sequence"/>
</dbReference>
<feature type="transmembrane region" description="Helical" evidence="1">
    <location>
        <begin position="7"/>
        <end position="27"/>
    </location>
</feature>
<proteinExistence type="predicted"/>
<accession>A0A1W0E3Z4</accession>
<gene>
    <name evidence="2" type="ORF">EHP00_2263</name>
</gene>
<dbReference type="VEuPathDB" id="MicrosporidiaDB:EHP00_2263"/>
<dbReference type="EMBL" id="MNPJ01000024">
    <property type="protein sequence ID" value="OQS53951.1"/>
    <property type="molecule type" value="Genomic_DNA"/>
</dbReference>
<keyword evidence="1" id="KW-1133">Transmembrane helix</keyword>
<dbReference type="AlphaFoldDB" id="A0A1W0E3Z4"/>
<keyword evidence="3" id="KW-1185">Reference proteome</keyword>
<evidence type="ECO:0000313" key="2">
    <source>
        <dbReference type="EMBL" id="OQS53951.1"/>
    </source>
</evidence>
<organism evidence="2 3">
    <name type="scientific">Ecytonucleospora hepatopenaei</name>
    <dbReference type="NCBI Taxonomy" id="646526"/>
    <lineage>
        <taxon>Eukaryota</taxon>
        <taxon>Fungi</taxon>
        <taxon>Fungi incertae sedis</taxon>
        <taxon>Microsporidia</taxon>
        <taxon>Enterocytozoonidae</taxon>
        <taxon>Ecytonucleospora</taxon>
    </lineage>
</organism>
<comment type="caution">
    <text evidence="2">The sequence shown here is derived from an EMBL/GenBank/DDBJ whole genome shotgun (WGS) entry which is preliminary data.</text>
</comment>
<evidence type="ECO:0000256" key="1">
    <source>
        <dbReference type="SAM" id="Phobius"/>
    </source>
</evidence>
<evidence type="ECO:0000313" key="3">
    <source>
        <dbReference type="Proteomes" id="UP000192758"/>
    </source>
</evidence>